<protein>
    <submittedName>
        <fullName evidence="2">Uncharacterized protein</fullName>
    </submittedName>
</protein>
<evidence type="ECO:0000313" key="2">
    <source>
        <dbReference type="EMBL" id="XBH13328.1"/>
    </source>
</evidence>
<gene>
    <name evidence="1" type="ORF">P4G45_15600</name>
    <name evidence="2" type="ORF">P8936_16810</name>
</gene>
<dbReference type="InterPro" id="IPR016195">
    <property type="entry name" value="Pol/histidinol_Pase-like"/>
</dbReference>
<dbReference type="KEGG" id="epl:P4G45_15600"/>
<dbReference type="EMBL" id="CP121195">
    <property type="protein sequence ID" value="XBH13328.1"/>
    <property type="molecule type" value="Genomic_DNA"/>
</dbReference>
<dbReference type="Gene3D" id="3.20.20.140">
    <property type="entry name" value="Metal-dependent hydrolases"/>
    <property type="match status" value="1"/>
</dbReference>
<evidence type="ECO:0000313" key="1">
    <source>
        <dbReference type="EMBL" id="XBH09892.1"/>
    </source>
</evidence>
<name>A0AAU7D6E6_9BACT</name>
<reference evidence="2" key="1">
    <citation type="submission" date="2023-03" db="EMBL/GenBank/DDBJ databases">
        <title>Edaphobacter sp.</title>
        <authorList>
            <person name="Huber K.J."/>
            <person name="Papendorf J."/>
            <person name="Pilke C."/>
            <person name="Bunk B."/>
            <person name="Sproeer C."/>
            <person name="Pester M."/>
        </authorList>
    </citation>
    <scope>NUCLEOTIDE SEQUENCE</scope>
    <source>
        <strain evidence="1">DSM 109919</strain>
        <strain evidence="2">DSM 109920</strain>
    </source>
</reference>
<organism evidence="2">
    <name type="scientific">Edaphobacter paludis</name>
    <dbReference type="NCBI Taxonomy" id="3035702"/>
    <lineage>
        <taxon>Bacteria</taxon>
        <taxon>Pseudomonadati</taxon>
        <taxon>Acidobacteriota</taxon>
        <taxon>Terriglobia</taxon>
        <taxon>Terriglobales</taxon>
        <taxon>Acidobacteriaceae</taxon>
        <taxon>Edaphobacter</taxon>
    </lineage>
</organism>
<sequence length="390" mass="44410">MSQSSISYLWREPGAARSFTTGVSLHSHTNQSQETLDFIAELSKNWGILQPLMRWCEGRCHRLTGIQPDYARSYWTPPLTPSLAFDLERSQIENRLQMPGLVSLTDHDDIQAPMLLRSVPSSRHIPVSVEWTVPFGKTAFHLGIHNLPSATGAAWMERLRAFTATPVETRKPRLLNEMLAELDELPGVLIVFNHPVWDLYRIGNERHNVLVNEFLAVNGQYIHALELNGLRDWKENREVSDLAGRWNQLVISGGDRHGIEPNANVNLTRAASFTEFVHEVRRDRQSHVLFMPQYAEPWKHRILQSTLDAIRDYPHFPEGSRRWDERVYHPDSRGVMQPLSQLWIAGHAPLYIRSLLSAVRMMGAAPLSGGLRMAWNDAGEMRAALAKLDA</sequence>
<accession>A0AAU7D6E6</accession>
<accession>A0AAU7CW52</accession>
<dbReference type="SUPFAM" id="SSF89550">
    <property type="entry name" value="PHP domain-like"/>
    <property type="match status" value="1"/>
</dbReference>
<dbReference type="RefSeq" id="WP_348267400.1">
    <property type="nucleotide sequence ID" value="NZ_CP121194.1"/>
</dbReference>
<dbReference type="AlphaFoldDB" id="A0AAU7D6E6"/>
<dbReference type="EMBL" id="CP121194">
    <property type="protein sequence ID" value="XBH09892.1"/>
    <property type="molecule type" value="Genomic_DNA"/>
</dbReference>
<proteinExistence type="predicted"/>